<dbReference type="GO" id="GO:0008270">
    <property type="term" value="F:zinc ion binding"/>
    <property type="evidence" value="ECO:0007669"/>
    <property type="project" value="UniProtKB-KW"/>
</dbReference>
<dbReference type="GO" id="GO:0005681">
    <property type="term" value="C:spliceosomal complex"/>
    <property type="evidence" value="ECO:0007669"/>
    <property type="project" value="UniProtKB-KW"/>
</dbReference>
<evidence type="ECO:0000256" key="8">
    <source>
        <dbReference type="ARBA" id="ARBA00023242"/>
    </source>
</evidence>
<feature type="domain" description="USP" evidence="11">
    <location>
        <begin position="121"/>
        <end position="463"/>
    </location>
</feature>
<evidence type="ECO:0000313" key="14">
    <source>
        <dbReference type="Proteomes" id="UP000812966"/>
    </source>
</evidence>
<keyword evidence="2" id="KW-0507">mRNA processing</keyword>
<keyword evidence="7" id="KW-0508">mRNA splicing</keyword>
<name>A0A8K0JT10_9TREE</name>
<keyword evidence="3" id="KW-0479">Metal-binding</keyword>
<comment type="caution">
    <text evidence="13">The sequence shown here is derived from an EMBL/GenBank/DDBJ whole genome shotgun (WGS) entry which is preliminary data.</text>
</comment>
<evidence type="ECO:0000256" key="5">
    <source>
        <dbReference type="ARBA" id="ARBA00022771"/>
    </source>
</evidence>
<dbReference type="InterPro" id="IPR033809">
    <property type="entry name" value="USP39"/>
</dbReference>
<feature type="region of interest" description="Disordered" evidence="10">
    <location>
        <begin position="391"/>
        <end position="415"/>
    </location>
</feature>
<dbReference type="InterPro" id="IPR038765">
    <property type="entry name" value="Papain-like_cys_pep_sf"/>
</dbReference>
<reference evidence="13" key="1">
    <citation type="submission" date="2020-04" db="EMBL/GenBank/DDBJ databases">
        <title>Analysis of mating type loci in Filobasidium floriforme.</title>
        <authorList>
            <person name="Nowrousian M."/>
        </authorList>
    </citation>
    <scope>NUCLEOTIDE SEQUENCE</scope>
    <source>
        <strain evidence="13">CBS 6242</strain>
    </source>
</reference>
<dbReference type="SUPFAM" id="SSF57850">
    <property type="entry name" value="RING/U-box"/>
    <property type="match status" value="1"/>
</dbReference>
<protein>
    <recommendedName>
        <fullName evidence="15">U4/U6.U5 tri-snRNP-associated protein 2</fullName>
    </recommendedName>
</protein>
<proteinExistence type="predicted"/>
<accession>A0A8K0JT10</accession>
<dbReference type="GO" id="GO:0000245">
    <property type="term" value="P:spliceosomal complex assembly"/>
    <property type="evidence" value="ECO:0007669"/>
    <property type="project" value="InterPro"/>
</dbReference>
<evidence type="ECO:0000256" key="10">
    <source>
        <dbReference type="SAM" id="MobiDB-lite"/>
    </source>
</evidence>
<dbReference type="PANTHER" id="PTHR21646:SF16">
    <property type="entry name" value="U4_U6.U5 TRI-SNRNP-ASSOCIATED PROTEIN 2"/>
    <property type="match status" value="1"/>
</dbReference>
<keyword evidence="5 9" id="KW-0863">Zinc-finger</keyword>
<dbReference type="Gene3D" id="3.30.40.10">
    <property type="entry name" value="Zinc/RING finger domain, C3HC4 (zinc finger)"/>
    <property type="match status" value="1"/>
</dbReference>
<evidence type="ECO:0000256" key="4">
    <source>
        <dbReference type="ARBA" id="ARBA00022728"/>
    </source>
</evidence>
<evidence type="ECO:0000259" key="11">
    <source>
        <dbReference type="PROSITE" id="PS50235"/>
    </source>
</evidence>
<feature type="compositionally biased region" description="Low complexity" evidence="10">
    <location>
        <begin position="391"/>
        <end position="406"/>
    </location>
</feature>
<evidence type="ECO:0000259" key="12">
    <source>
        <dbReference type="PROSITE" id="PS50271"/>
    </source>
</evidence>
<sequence>MYLDTVARQNLEFDFERLCSKSMTNINVYCCLVCGKYFQGRGRGSWAYRHAVGENHRVWLNLGTEKFYVLPEGYQVSDPSLQDIISVLNPRFNPAQLPSLSLLPSKSSYTLTAQPYVPGYIGLNNIRANDYSNVIVHLLLHIPPVRDYFLSPSTPQLQMEARPTELVRRFASLARRVWNPKLFKAQVSPHEFLQEVTKRSEGKFGMTEQGDPVAFLGWLLNTLHRDLGGSKKSNSSVIYKTFQGEVRIQTQEVIVDKRASRPVFDISRDIKTIKSPFLFLALDLPPAPIFQDLNENRIIPQVPLGEILAKYDGVTTQEMGNTLKRHQLTRLPPYLILFIKRFTSNNFVKERNPTIINFPLRGIDLRDHVDPKPSSPMASVYDLIANIPHETTSASTNAGGSGASSSKKNDREEGDTVWKVHVRAGAGGGDAEKWFALQDLDVSEVRKEMVFLGETVVQVWERRDVEVKV</sequence>
<evidence type="ECO:0000256" key="1">
    <source>
        <dbReference type="ARBA" id="ARBA00004123"/>
    </source>
</evidence>
<dbReference type="PROSITE" id="PS50235">
    <property type="entry name" value="USP_3"/>
    <property type="match status" value="1"/>
</dbReference>
<dbReference type="Proteomes" id="UP000812966">
    <property type="component" value="Unassembled WGS sequence"/>
</dbReference>
<evidence type="ECO:0000256" key="6">
    <source>
        <dbReference type="ARBA" id="ARBA00022833"/>
    </source>
</evidence>
<keyword evidence="4" id="KW-0747">Spliceosome</keyword>
<dbReference type="InterPro" id="IPR013083">
    <property type="entry name" value="Znf_RING/FYVE/PHD"/>
</dbReference>
<organism evidence="13 14">
    <name type="scientific">Filobasidium floriforme</name>
    <dbReference type="NCBI Taxonomy" id="5210"/>
    <lineage>
        <taxon>Eukaryota</taxon>
        <taxon>Fungi</taxon>
        <taxon>Dikarya</taxon>
        <taxon>Basidiomycota</taxon>
        <taxon>Agaricomycotina</taxon>
        <taxon>Tremellomycetes</taxon>
        <taxon>Filobasidiales</taxon>
        <taxon>Filobasidiaceae</taxon>
        <taxon>Filobasidium</taxon>
    </lineage>
</organism>
<dbReference type="Pfam" id="PF00443">
    <property type="entry name" value="UCH"/>
    <property type="match status" value="1"/>
</dbReference>
<dbReference type="InterPro" id="IPR001394">
    <property type="entry name" value="Peptidase_C19_UCH"/>
</dbReference>
<dbReference type="PROSITE" id="PS50271">
    <property type="entry name" value="ZF_UBP"/>
    <property type="match status" value="1"/>
</dbReference>
<dbReference type="AlphaFoldDB" id="A0A8K0JT10"/>
<keyword evidence="6" id="KW-0862">Zinc</keyword>
<comment type="subcellular location">
    <subcellularLocation>
        <location evidence="1">Nucleus</location>
    </subcellularLocation>
</comment>
<evidence type="ECO:0000256" key="2">
    <source>
        <dbReference type="ARBA" id="ARBA00022664"/>
    </source>
</evidence>
<dbReference type="InterPro" id="IPR050185">
    <property type="entry name" value="Ub_carboxyl-term_hydrolase"/>
</dbReference>
<evidence type="ECO:0008006" key="15">
    <source>
        <dbReference type="Google" id="ProtNLM"/>
    </source>
</evidence>
<gene>
    <name evidence="13" type="ORF">FFLO_00051</name>
</gene>
<dbReference type="Pfam" id="PF02148">
    <property type="entry name" value="zf-UBP"/>
    <property type="match status" value="1"/>
</dbReference>
<evidence type="ECO:0000313" key="13">
    <source>
        <dbReference type="EMBL" id="KAG7580080.1"/>
    </source>
</evidence>
<dbReference type="CDD" id="cd02669">
    <property type="entry name" value="Peptidase_C19M"/>
    <property type="match status" value="1"/>
</dbReference>
<dbReference type="GO" id="GO:0004843">
    <property type="term" value="F:cysteine-type deubiquitinase activity"/>
    <property type="evidence" value="ECO:0007669"/>
    <property type="project" value="InterPro"/>
</dbReference>
<dbReference type="InterPro" id="IPR001607">
    <property type="entry name" value="Znf_UBP"/>
</dbReference>
<keyword evidence="8" id="KW-0539">Nucleus</keyword>
<dbReference type="EMBL" id="JABELV010000001">
    <property type="protein sequence ID" value="KAG7580080.1"/>
    <property type="molecule type" value="Genomic_DNA"/>
</dbReference>
<evidence type="ECO:0000256" key="3">
    <source>
        <dbReference type="ARBA" id="ARBA00022723"/>
    </source>
</evidence>
<evidence type="ECO:0000256" key="7">
    <source>
        <dbReference type="ARBA" id="ARBA00023187"/>
    </source>
</evidence>
<feature type="domain" description="UBP-type" evidence="12">
    <location>
        <begin position="1"/>
        <end position="96"/>
    </location>
</feature>
<dbReference type="GO" id="GO:0016579">
    <property type="term" value="P:protein deubiquitination"/>
    <property type="evidence" value="ECO:0007669"/>
    <property type="project" value="InterPro"/>
</dbReference>
<dbReference type="PANTHER" id="PTHR21646">
    <property type="entry name" value="UBIQUITIN CARBOXYL-TERMINAL HYDROLASE"/>
    <property type="match status" value="1"/>
</dbReference>
<dbReference type="InterPro" id="IPR028889">
    <property type="entry name" value="USP"/>
</dbReference>
<dbReference type="SMART" id="SM00290">
    <property type="entry name" value="ZnF_UBP"/>
    <property type="match status" value="1"/>
</dbReference>
<keyword evidence="14" id="KW-1185">Reference proteome</keyword>
<dbReference type="Gene3D" id="3.90.70.10">
    <property type="entry name" value="Cysteine proteinases"/>
    <property type="match status" value="1"/>
</dbReference>
<evidence type="ECO:0000256" key="9">
    <source>
        <dbReference type="PROSITE-ProRule" id="PRU00502"/>
    </source>
</evidence>
<dbReference type="SUPFAM" id="SSF54001">
    <property type="entry name" value="Cysteine proteinases"/>
    <property type="match status" value="1"/>
</dbReference>